<comment type="cofactor">
    <cofactor evidence="9">
        <name>iron-sulfur cluster</name>
        <dbReference type="ChEBI" id="CHEBI:30408"/>
    </cofactor>
</comment>
<dbReference type="InterPro" id="IPR011604">
    <property type="entry name" value="PDDEXK-like_dom_sf"/>
</dbReference>
<dbReference type="InterPro" id="IPR022765">
    <property type="entry name" value="Dna2/Cas4_DUF83"/>
</dbReference>
<accession>A0AAE7BHG6</accession>
<comment type="function">
    <text evidence="9">CRISPR (clustered regularly interspaced short palindromic repeat) is an adaptive immune system that provides protection against mobile genetic elements (viruses, transposable elements and conjugative plasmids). CRISPR clusters contain sequences complementary to antecedent mobile elements and target invading nucleic acids. CRISPR clusters are transcribed and processed into CRISPR RNA (crRNA).</text>
</comment>
<dbReference type="RefSeq" id="WP_129011339.1">
    <property type="nucleotide sequence ID" value="NZ_CP053835.1"/>
</dbReference>
<dbReference type="GO" id="GO:0004527">
    <property type="term" value="F:exonuclease activity"/>
    <property type="evidence" value="ECO:0007669"/>
    <property type="project" value="UniProtKB-KW"/>
</dbReference>
<dbReference type="AlphaFoldDB" id="A0AAE7BHG6"/>
<evidence type="ECO:0000256" key="7">
    <source>
        <dbReference type="ARBA" id="ARBA00023118"/>
    </source>
</evidence>
<keyword evidence="1 9" id="KW-0540">Nuclease</keyword>
<evidence type="ECO:0000256" key="2">
    <source>
        <dbReference type="ARBA" id="ARBA00022723"/>
    </source>
</evidence>
<feature type="domain" description="DUF83" evidence="10">
    <location>
        <begin position="7"/>
        <end position="166"/>
    </location>
</feature>
<dbReference type="GO" id="GO:0046872">
    <property type="term" value="F:metal ion binding"/>
    <property type="evidence" value="ECO:0007669"/>
    <property type="project" value="UniProtKB-KW"/>
</dbReference>
<dbReference type="Gene3D" id="3.90.320.10">
    <property type="match status" value="1"/>
</dbReference>
<evidence type="ECO:0000256" key="3">
    <source>
        <dbReference type="ARBA" id="ARBA00022801"/>
    </source>
</evidence>
<organism evidence="11 12">
    <name type="scientific">Arcobacter defluvii</name>
    <dbReference type="NCBI Taxonomy" id="873191"/>
    <lineage>
        <taxon>Bacteria</taxon>
        <taxon>Pseudomonadati</taxon>
        <taxon>Campylobacterota</taxon>
        <taxon>Epsilonproteobacteria</taxon>
        <taxon>Campylobacterales</taxon>
        <taxon>Arcobacteraceae</taxon>
        <taxon>Arcobacter</taxon>
    </lineage>
</organism>
<proteinExistence type="inferred from homology"/>
<evidence type="ECO:0000259" key="10">
    <source>
        <dbReference type="Pfam" id="PF01930"/>
    </source>
</evidence>
<dbReference type="InterPro" id="IPR013343">
    <property type="entry name" value="CRISPR-assoc_prot_Cas4"/>
</dbReference>
<sequence>MKNLSVNGTLISYYFICKTKLWLHANRINLEDNSEDVRIGKVLHEINEEKSKQTEISIDNIKIDKITRDYLIEVKKSDSDPQAVKWQVLLYLYKLKQKGVEKKGKIEYIEKRGDKKIEFIELDEVNEKELLEVLTNIENLINQSIPPKPKFENKCKKCAYFEYCFI</sequence>
<keyword evidence="7 9" id="KW-0051">Antiviral defense</keyword>
<keyword evidence="12" id="KW-1185">Reference proteome</keyword>
<evidence type="ECO:0000256" key="1">
    <source>
        <dbReference type="ARBA" id="ARBA00022722"/>
    </source>
</evidence>
<dbReference type="EMBL" id="CP053835">
    <property type="protein sequence ID" value="QKF77954.1"/>
    <property type="molecule type" value="Genomic_DNA"/>
</dbReference>
<keyword evidence="4 9" id="KW-0269">Exonuclease</keyword>
<keyword evidence="3 9" id="KW-0378">Hydrolase</keyword>
<evidence type="ECO:0000256" key="5">
    <source>
        <dbReference type="ARBA" id="ARBA00023004"/>
    </source>
</evidence>
<dbReference type="Pfam" id="PF01930">
    <property type="entry name" value="Cas_Cas4"/>
    <property type="match status" value="1"/>
</dbReference>
<dbReference type="EC" id="3.1.12.1" evidence="9"/>
<name>A0AAE7BHG6_9BACT</name>
<dbReference type="KEGG" id="adz:ADFLV_1938"/>
<evidence type="ECO:0000256" key="6">
    <source>
        <dbReference type="ARBA" id="ARBA00023014"/>
    </source>
</evidence>
<dbReference type="NCBIfam" id="TIGR00372">
    <property type="entry name" value="cas4"/>
    <property type="match status" value="1"/>
</dbReference>
<dbReference type="PANTHER" id="PTHR37168">
    <property type="entry name" value="CRISPR-ASSOCIATED EXONUCLEASE CAS4"/>
    <property type="match status" value="1"/>
</dbReference>
<keyword evidence="5 9" id="KW-0408">Iron</keyword>
<comment type="cofactor">
    <cofactor evidence="9">
        <name>Mg(2+)</name>
        <dbReference type="ChEBI" id="CHEBI:18420"/>
    </cofactor>
    <cofactor evidence="9">
        <name>Mn(2+)</name>
        <dbReference type="ChEBI" id="CHEBI:29035"/>
    </cofactor>
    <text evidence="9">Mg(2+) or Mn(2+) required for ssDNA cleavage activity.</text>
</comment>
<dbReference type="GO" id="GO:0051607">
    <property type="term" value="P:defense response to virus"/>
    <property type="evidence" value="ECO:0007669"/>
    <property type="project" value="UniProtKB-KW"/>
</dbReference>
<protein>
    <recommendedName>
        <fullName evidence="9">CRISPR-associated exonuclease Cas4</fullName>
        <ecNumber evidence="9">3.1.12.1</ecNumber>
    </recommendedName>
</protein>
<keyword evidence="6 9" id="KW-0411">Iron-sulfur</keyword>
<dbReference type="Proteomes" id="UP000503313">
    <property type="component" value="Chromosome"/>
</dbReference>
<evidence type="ECO:0000313" key="11">
    <source>
        <dbReference type="EMBL" id="QKF77954.1"/>
    </source>
</evidence>
<gene>
    <name evidence="11" type="primary">cas4</name>
    <name evidence="11" type="ORF">ADFLV_1938</name>
</gene>
<keyword evidence="2 9" id="KW-0479">Metal-binding</keyword>
<keyword evidence="8 9" id="KW-0464">Manganese</keyword>
<evidence type="ECO:0000256" key="4">
    <source>
        <dbReference type="ARBA" id="ARBA00022839"/>
    </source>
</evidence>
<evidence type="ECO:0000256" key="8">
    <source>
        <dbReference type="ARBA" id="ARBA00023211"/>
    </source>
</evidence>
<evidence type="ECO:0000256" key="9">
    <source>
        <dbReference type="RuleBase" id="RU365022"/>
    </source>
</evidence>
<reference evidence="11 12" key="1">
    <citation type="submission" date="2020-05" db="EMBL/GenBank/DDBJ databases">
        <title>Complete genome sequencing of Campylobacter and Arcobacter type strains.</title>
        <authorList>
            <person name="Miller W.G."/>
            <person name="Yee E."/>
        </authorList>
    </citation>
    <scope>NUCLEOTIDE SEQUENCE [LARGE SCALE GENOMIC DNA]</scope>
    <source>
        <strain evidence="11 12">LMG 25694</strain>
    </source>
</reference>
<dbReference type="GO" id="GO:0051536">
    <property type="term" value="F:iron-sulfur cluster binding"/>
    <property type="evidence" value="ECO:0007669"/>
    <property type="project" value="UniProtKB-KW"/>
</dbReference>
<comment type="similarity">
    <text evidence="9">Belongs to the CRISPR-associated exonuclease Cas4 family.</text>
</comment>
<evidence type="ECO:0000313" key="12">
    <source>
        <dbReference type="Proteomes" id="UP000503313"/>
    </source>
</evidence>
<dbReference type="PANTHER" id="PTHR37168:SF1">
    <property type="entry name" value="CRISPR-ASSOCIATED EXONUCLEASE CAS4"/>
    <property type="match status" value="1"/>
</dbReference>